<dbReference type="FunFam" id="3.40.50.10800:FF:000001">
    <property type="entry name" value="Quinolinate synthase A"/>
    <property type="match status" value="1"/>
</dbReference>
<comment type="catalytic activity">
    <reaction evidence="12">
        <text>iminosuccinate + dihydroxyacetone phosphate = quinolinate + phosphate + 2 H2O + H(+)</text>
        <dbReference type="Rhea" id="RHEA:25888"/>
        <dbReference type="ChEBI" id="CHEBI:15377"/>
        <dbReference type="ChEBI" id="CHEBI:15378"/>
        <dbReference type="ChEBI" id="CHEBI:29959"/>
        <dbReference type="ChEBI" id="CHEBI:43474"/>
        <dbReference type="ChEBI" id="CHEBI:57642"/>
        <dbReference type="ChEBI" id="CHEBI:77875"/>
        <dbReference type="EC" id="2.5.1.72"/>
    </reaction>
    <physiologicalReaction direction="left-to-right" evidence="12">
        <dbReference type="Rhea" id="RHEA:25889"/>
    </physiologicalReaction>
</comment>
<keyword evidence="6 14" id="KW-0963">Cytoplasm</keyword>
<keyword evidence="8 14" id="KW-0808">Transferase</keyword>
<dbReference type="NCBIfam" id="NF006878">
    <property type="entry name" value="PRK09375.1-2"/>
    <property type="match status" value="1"/>
</dbReference>
<evidence type="ECO:0000313" key="15">
    <source>
        <dbReference type="EMBL" id="MRG94147.1"/>
    </source>
</evidence>
<evidence type="ECO:0000256" key="5">
    <source>
        <dbReference type="ARBA" id="ARBA00022485"/>
    </source>
</evidence>
<evidence type="ECO:0000256" key="8">
    <source>
        <dbReference type="ARBA" id="ARBA00022679"/>
    </source>
</evidence>
<dbReference type="FunFam" id="3.40.50.10800:FF:000003">
    <property type="entry name" value="Quinolinate synthase A"/>
    <property type="match status" value="1"/>
</dbReference>
<proteinExistence type="inferred from homology"/>
<protein>
    <recommendedName>
        <fullName evidence="13 14">Quinolinate synthase</fullName>
        <ecNumber evidence="4 14">2.5.1.72</ecNumber>
    </recommendedName>
</protein>
<evidence type="ECO:0000256" key="10">
    <source>
        <dbReference type="ARBA" id="ARBA00023004"/>
    </source>
</evidence>
<dbReference type="GO" id="GO:0008987">
    <property type="term" value="F:quinolinate synthetase A activity"/>
    <property type="evidence" value="ECO:0007669"/>
    <property type="project" value="UniProtKB-UniRule"/>
</dbReference>
<dbReference type="PANTHER" id="PTHR30573">
    <property type="entry name" value="QUINOLINATE SYNTHETASE A"/>
    <property type="match status" value="1"/>
</dbReference>
<feature type="binding site" evidence="14">
    <location>
        <position position="95"/>
    </location>
    <ligand>
        <name>[4Fe-4S] cluster</name>
        <dbReference type="ChEBI" id="CHEBI:49883"/>
    </ligand>
</feature>
<dbReference type="HAMAP" id="MF_00568">
    <property type="entry name" value="NadA_type2"/>
    <property type="match status" value="1"/>
</dbReference>
<dbReference type="Gene3D" id="3.40.50.10800">
    <property type="entry name" value="NadA-like"/>
    <property type="match status" value="3"/>
</dbReference>
<feature type="binding site" evidence="14">
    <location>
        <position position="33"/>
    </location>
    <ligand>
        <name>iminosuccinate</name>
        <dbReference type="ChEBI" id="CHEBI:77875"/>
    </ligand>
</feature>
<dbReference type="OrthoDB" id="9801204at2"/>
<dbReference type="NCBIfam" id="TIGR00550">
    <property type="entry name" value="nadA"/>
    <property type="match status" value="1"/>
</dbReference>
<comment type="subcellular location">
    <subcellularLocation>
        <location evidence="2 14">Cytoplasm</location>
    </subcellularLocation>
</comment>
<evidence type="ECO:0000256" key="3">
    <source>
        <dbReference type="ARBA" id="ARBA00005065"/>
    </source>
</evidence>
<organism evidence="15 16">
    <name type="scientific">Polyangium spumosum</name>
    <dbReference type="NCBI Taxonomy" id="889282"/>
    <lineage>
        <taxon>Bacteria</taxon>
        <taxon>Pseudomonadati</taxon>
        <taxon>Myxococcota</taxon>
        <taxon>Polyangia</taxon>
        <taxon>Polyangiales</taxon>
        <taxon>Polyangiaceae</taxon>
        <taxon>Polyangium</taxon>
    </lineage>
</organism>
<dbReference type="GO" id="GO:0051539">
    <property type="term" value="F:4 iron, 4 sulfur cluster binding"/>
    <property type="evidence" value="ECO:0007669"/>
    <property type="project" value="UniProtKB-KW"/>
</dbReference>
<gene>
    <name evidence="14 15" type="primary">nadA</name>
    <name evidence="15" type="ORF">GF068_19800</name>
</gene>
<dbReference type="SUPFAM" id="SSF142754">
    <property type="entry name" value="NadA-like"/>
    <property type="match status" value="1"/>
</dbReference>
<dbReference type="AlphaFoldDB" id="A0A6N7PRA5"/>
<evidence type="ECO:0000256" key="13">
    <source>
        <dbReference type="ARBA" id="ARBA00073059"/>
    </source>
</evidence>
<feature type="binding site" evidence="14">
    <location>
        <position position="50"/>
    </location>
    <ligand>
        <name>iminosuccinate</name>
        <dbReference type="ChEBI" id="CHEBI:77875"/>
    </ligand>
</feature>
<keyword evidence="9 14" id="KW-0479">Metal-binding</keyword>
<sequence>MTETVRGKIDPRLDLEAEIVRLKKERNAVLLAHYYQEGDIQDLADFLGDSLQLAQQAKKTTADVILFAGVHFMAETAKILNPDRIVVVPDLEAGCSLADGCPVDRFRAWRAKYPDAVSITYINCTAEVKAESDYICTSSNAEKIVRAIPEDKEILFAPDKNLGRWLEQKTGRKMRLWQGSCVVHETFSLRKIISLREQHPEAKLIAHPECEEPILAMAQFIGSTTALLKYTQSDDAKAYIVATESGIVHQMRKASPHKTFIEGPPEGNCACNECPFMRLNSMEKVYLALRDLEPRIEMPAALRERARVPIDRMLALS</sequence>
<dbReference type="InterPro" id="IPR036094">
    <property type="entry name" value="NadA_sf"/>
</dbReference>
<dbReference type="PANTHER" id="PTHR30573:SF0">
    <property type="entry name" value="QUINOLINATE SYNTHASE, CHLOROPLASTIC"/>
    <property type="match status" value="1"/>
</dbReference>
<dbReference type="Pfam" id="PF02445">
    <property type="entry name" value="NadA"/>
    <property type="match status" value="1"/>
</dbReference>
<evidence type="ECO:0000313" key="16">
    <source>
        <dbReference type="Proteomes" id="UP000440224"/>
    </source>
</evidence>
<comment type="caution">
    <text evidence="15">The sequence shown here is derived from an EMBL/GenBank/DDBJ whole genome shotgun (WGS) entry which is preliminary data.</text>
</comment>
<dbReference type="EC" id="2.5.1.72" evidence="4 14"/>
<dbReference type="UniPathway" id="UPA00253">
    <property type="reaction ID" value="UER00327"/>
</dbReference>
<comment type="cofactor">
    <cofactor evidence="14">
        <name>[4Fe-4S] cluster</name>
        <dbReference type="ChEBI" id="CHEBI:49883"/>
    </cofactor>
    <text evidence="14">Binds 1 [4Fe-4S] cluster per subunit.</text>
</comment>
<evidence type="ECO:0000256" key="6">
    <source>
        <dbReference type="ARBA" id="ARBA00022490"/>
    </source>
</evidence>
<feature type="binding site" evidence="14">
    <location>
        <position position="274"/>
    </location>
    <ligand>
        <name>[4Fe-4S] cluster</name>
        <dbReference type="ChEBI" id="CHEBI:49883"/>
    </ligand>
</feature>
<dbReference type="EMBL" id="WJIE01000005">
    <property type="protein sequence ID" value="MRG94147.1"/>
    <property type="molecule type" value="Genomic_DNA"/>
</dbReference>
<keyword evidence="16" id="KW-1185">Reference proteome</keyword>
<name>A0A6N7PRA5_9BACT</name>
<evidence type="ECO:0000256" key="14">
    <source>
        <dbReference type="HAMAP-Rule" id="MF_00568"/>
    </source>
</evidence>
<comment type="function">
    <text evidence="1 14">Catalyzes the condensation of iminoaspartate with dihydroxyacetone phosphate to form quinolinate.</text>
</comment>
<dbReference type="RefSeq" id="WP_153820968.1">
    <property type="nucleotide sequence ID" value="NZ_WJIE01000005.1"/>
</dbReference>
<comment type="similarity">
    <text evidence="14">Belongs to the quinolinate synthase family. Type 2 subfamily.</text>
</comment>
<evidence type="ECO:0000256" key="4">
    <source>
        <dbReference type="ARBA" id="ARBA00012669"/>
    </source>
</evidence>
<dbReference type="InterPro" id="IPR023066">
    <property type="entry name" value="Quinolinate_synth_type2"/>
</dbReference>
<feature type="binding site" evidence="14">
    <location>
        <begin position="207"/>
        <end position="209"/>
    </location>
    <ligand>
        <name>iminosuccinate</name>
        <dbReference type="ChEBI" id="CHEBI:77875"/>
    </ligand>
</feature>
<feature type="binding site" evidence="14">
    <location>
        <begin position="121"/>
        <end position="123"/>
    </location>
    <ligand>
        <name>iminosuccinate</name>
        <dbReference type="ChEBI" id="CHEBI:77875"/>
    </ligand>
</feature>
<evidence type="ECO:0000256" key="12">
    <source>
        <dbReference type="ARBA" id="ARBA00050125"/>
    </source>
</evidence>
<reference evidence="15 16" key="1">
    <citation type="submission" date="2019-10" db="EMBL/GenBank/DDBJ databases">
        <title>A soil myxobacterium in the family Polyangiaceae.</title>
        <authorList>
            <person name="Li Y."/>
            <person name="Wang J."/>
        </authorList>
    </citation>
    <scope>NUCLEOTIDE SEQUENCE [LARGE SCALE GENOMIC DNA]</scope>
    <source>
        <strain evidence="15 16">DSM 14734</strain>
    </source>
</reference>
<dbReference type="Proteomes" id="UP000440224">
    <property type="component" value="Unassembled WGS sequence"/>
</dbReference>
<keyword evidence="11 14" id="KW-0411">Iron-sulfur</keyword>
<evidence type="ECO:0000256" key="2">
    <source>
        <dbReference type="ARBA" id="ARBA00004496"/>
    </source>
</evidence>
<evidence type="ECO:0000256" key="1">
    <source>
        <dbReference type="ARBA" id="ARBA00003791"/>
    </source>
</evidence>
<evidence type="ECO:0000256" key="7">
    <source>
        <dbReference type="ARBA" id="ARBA00022642"/>
    </source>
</evidence>
<feature type="binding site" evidence="14">
    <location>
        <position position="224"/>
    </location>
    <ligand>
        <name>iminosuccinate</name>
        <dbReference type="ChEBI" id="CHEBI:77875"/>
    </ligand>
</feature>
<dbReference type="GO" id="GO:0034628">
    <property type="term" value="P:'de novo' NAD+ biosynthetic process from L-aspartate"/>
    <property type="evidence" value="ECO:0007669"/>
    <property type="project" value="TreeGrafter"/>
</dbReference>
<keyword evidence="10 14" id="KW-0408">Iron</keyword>
<keyword evidence="7 14" id="KW-0662">Pyridine nucleotide biosynthesis</keyword>
<feature type="binding site" evidence="14">
    <location>
        <position position="138"/>
    </location>
    <ligand>
        <name>iminosuccinate</name>
        <dbReference type="ChEBI" id="CHEBI:77875"/>
    </ligand>
</feature>
<dbReference type="InterPro" id="IPR003473">
    <property type="entry name" value="NadA"/>
</dbReference>
<dbReference type="GO" id="GO:0005829">
    <property type="term" value="C:cytosol"/>
    <property type="evidence" value="ECO:0007669"/>
    <property type="project" value="TreeGrafter"/>
</dbReference>
<feature type="binding site" evidence="14">
    <location>
        <position position="181"/>
    </location>
    <ligand>
        <name>[4Fe-4S] cluster</name>
        <dbReference type="ChEBI" id="CHEBI:49883"/>
    </ligand>
</feature>
<evidence type="ECO:0000256" key="11">
    <source>
        <dbReference type="ARBA" id="ARBA00023014"/>
    </source>
</evidence>
<comment type="pathway">
    <text evidence="3 14">Cofactor biosynthesis; NAD(+) biosynthesis; quinolinate from iminoaspartate: step 1/1.</text>
</comment>
<keyword evidence="5 14" id="KW-0004">4Fe-4S</keyword>
<dbReference type="GO" id="GO:0046872">
    <property type="term" value="F:metal ion binding"/>
    <property type="evidence" value="ECO:0007669"/>
    <property type="project" value="UniProtKB-KW"/>
</dbReference>
<accession>A0A6N7PRA5</accession>
<evidence type="ECO:0000256" key="9">
    <source>
        <dbReference type="ARBA" id="ARBA00022723"/>
    </source>
</evidence>